<gene>
    <name evidence="1" type="ORF">FOL47_008213</name>
</gene>
<dbReference type="GO" id="GO:0003676">
    <property type="term" value="F:nucleic acid binding"/>
    <property type="evidence" value="ECO:0007669"/>
    <property type="project" value="InterPro"/>
</dbReference>
<evidence type="ECO:0008006" key="3">
    <source>
        <dbReference type="Google" id="ProtNLM"/>
    </source>
</evidence>
<dbReference type="EMBL" id="JAAPAO010000513">
    <property type="protein sequence ID" value="KAF4658005.1"/>
    <property type="molecule type" value="Genomic_DNA"/>
</dbReference>
<dbReference type="PANTHER" id="PTHR47326">
    <property type="entry name" value="TRANSPOSABLE ELEMENT TC3 TRANSPOSASE-LIKE PROTEIN"/>
    <property type="match status" value="1"/>
</dbReference>
<sequence length="355" mass="41558">MAQLTDMQRYFIACLREDKPLWGARTMRKEFPRFFENISDKQVRTVLQNVKQGIKRRKPGSGRPAIAEEVEETVATLLQSDKHTGRRHLSQREASKELHVHQSTVSRIAKKRKLRCFRRVRAQVLKEAHRTGRKSKAHALWNRFRDKKWRAVWFSDEARFSLNPTFVSQNERVYREVEVKTDIPEEELIVENDSQGPTVLVYGSVSWYGKTPLFFATKNINQETYREMLEKNVFPRIRAVMGNRARVRQQNGATPHTATNTQTWLEENTNCFIRKDEWPSKSPDLNVMDYGIWGILQSEISKSRCKLKTLDDLRDALTKAWDAIPLSVIKSACQGWRRRLRLVHEVDGGHFEHLT</sequence>
<evidence type="ECO:0000313" key="2">
    <source>
        <dbReference type="Proteomes" id="UP000591131"/>
    </source>
</evidence>
<dbReference type="OrthoDB" id="7951431at2759"/>
<name>A0A7J6LFH6_PERCH</name>
<dbReference type="Proteomes" id="UP000591131">
    <property type="component" value="Unassembled WGS sequence"/>
</dbReference>
<dbReference type="InterPro" id="IPR036397">
    <property type="entry name" value="RNaseH_sf"/>
</dbReference>
<evidence type="ECO:0000313" key="1">
    <source>
        <dbReference type="EMBL" id="KAF4658005.1"/>
    </source>
</evidence>
<organism evidence="1 2">
    <name type="scientific">Perkinsus chesapeaki</name>
    <name type="common">Clam parasite</name>
    <name type="synonym">Perkinsus andrewsi</name>
    <dbReference type="NCBI Taxonomy" id="330153"/>
    <lineage>
        <taxon>Eukaryota</taxon>
        <taxon>Sar</taxon>
        <taxon>Alveolata</taxon>
        <taxon>Perkinsozoa</taxon>
        <taxon>Perkinsea</taxon>
        <taxon>Perkinsida</taxon>
        <taxon>Perkinsidae</taxon>
        <taxon>Perkinsus</taxon>
    </lineage>
</organism>
<protein>
    <recommendedName>
        <fullName evidence="3">Tc1-like transposase DDE domain-containing protein</fullName>
    </recommendedName>
</protein>
<dbReference type="AlphaFoldDB" id="A0A7J6LFH6"/>
<proteinExistence type="predicted"/>
<dbReference type="Gene3D" id="3.30.420.10">
    <property type="entry name" value="Ribonuclease H-like superfamily/Ribonuclease H"/>
    <property type="match status" value="1"/>
</dbReference>
<comment type="caution">
    <text evidence="1">The sequence shown here is derived from an EMBL/GenBank/DDBJ whole genome shotgun (WGS) entry which is preliminary data.</text>
</comment>
<dbReference type="PANTHER" id="PTHR47326:SF1">
    <property type="entry name" value="HTH PSQ-TYPE DOMAIN-CONTAINING PROTEIN"/>
    <property type="match status" value="1"/>
</dbReference>
<reference evidence="1 2" key="1">
    <citation type="submission" date="2020-04" db="EMBL/GenBank/DDBJ databases">
        <title>Perkinsus chesapeaki whole genome sequence.</title>
        <authorList>
            <person name="Bogema D.R."/>
        </authorList>
    </citation>
    <scope>NUCLEOTIDE SEQUENCE [LARGE SCALE GENOMIC DNA]</scope>
    <source>
        <strain evidence="1">ATCC PRA-425</strain>
    </source>
</reference>
<keyword evidence="2" id="KW-1185">Reference proteome</keyword>
<accession>A0A7J6LFH6</accession>